<name>A0A170U8F2_TRIIF</name>
<dbReference type="InterPro" id="IPR026704">
    <property type="entry name" value="KATNIP"/>
</dbReference>
<dbReference type="Pfam" id="PF14652">
    <property type="entry name" value="DUF4457"/>
    <property type="match status" value="1"/>
</dbReference>
<feature type="domain" description="KATNIP" evidence="1">
    <location>
        <begin position="2"/>
        <end position="169"/>
    </location>
</feature>
<reference evidence="2" key="2">
    <citation type="journal article" date="2017" name="J. Med. Entomol.">
        <title>Transcriptome Analysis of the Triatoma infestans (Hemiptera: Reduviidae) Integument.</title>
        <authorList>
            <person name="Calderon-Fernandez G.M."/>
            <person name="Moriconi D.E."/>
            <person name="Dulbecco A.B."/>
            <person name="Juarez M.P."/>
        </authorList>
    </citation>
    <scope>NUCLEOTIDE SEQUENCE</scope>
    <source>
        <strain evidence="2">Int1</strain>
        <tissue evidence="2">Integument</tissue>
    </source>
</reference>
<evidence type="ECO:0000313" key="2">
    <source>
        <dbReference type="EMBL" id="JAR95681.1"/>
    </source>
</evidence>
<dbReference type="InterPro" id="IPR027859">
    <property type="entry name" value="KATNIP_dom"/>
</dbReference>
<dbReference type="PANTHER" id="PTHR21534:SF0">
    <property type="entry name" value="KATANIN-INTERACTING PROTEIN"/>
    <property type="match status" value="1"/>
</dbReference>
<dbReference type="EMBL" id="GEMB01007767">
    <property type="protein sequence ID" value="JAR95681.1"/>
    <property type="molecule type" value="Transcribed_RNA"/>
</dbReference>
<accession>A0A170U8F2</accession>
<proteinExistence type="predicted"/>
<feature type="non-terminal residue" evidence="2">
    <location>
        <position position="1"/>
    </location>
</feature>
<evidence type="ECO:0000259" key="1">
    <source>
        <dbReference type="Pfam" id="PF14652"/>
    </source>
</evidence>
<feature type="non-terminal residue" evidence="2">
    <location>
        <position position="169"/>
    </location>
</feature>
<sequence>ETVERKHMWRTDFSKSSILLWLVISVPVHISAINFWNYNESEELSYAGVKHLKIIIDDKVICEEAFIRKAPGHCHYKICQKIPLIKPSNVNLEPVDSIMKSLLSPRGPLSFEEYESPEMPSGFVFQFQLLSSWGDPYYIGLNGIELYDINGRWIPITEDHISAHPSSVN</sequence>
<reference evidence="2" key="1">
    <citation type="submission" date="2016-04" db="EMBL/GenBank/DDBJ databases">
        <authorList>
            <person name="Calderon-Fernandez G.M.Sr."/>
        </authorList>
    </citation>
    <scope>NUCLEOTIDE SEQUENCE</scope>
    <source>
        <strain evidence="2">Int1</strain>
        <tissue evidence="2">Integument</tissue>
    </source>
</reference>
<organism evidence="2">
    <name type="scientific">Triatoma infestans</name>
    <name type="common">Assassin bug</name>
    <dbReference type="NCBI Taxonomy" id="30076"/>
    <lineage>
        <taxon>Eukaryota</taxon>
        <taxon>Metazoa</taxon>
        <taxon>Ecdysozoa</taxon>
        <taxon>Arthropoda</taxon>
        <taxon>Hexapoda</taxon>
        <taxon>Insecta</taxon>
        <taxon>Pterygota</taxon>
        <taxon>Neoptera</taxon>
        <taxon>Paraneoptera</taxon>
        <taxon>Hemiptera</taxon>
        <taxon>Heteroptera</taxon>
        <taxon>Panheteroptera</taxon>
        <taxon>Cimicomorpha</taxon>
        <taxon>Reduviidae</taxon>
        <taxon>Triatominae</taxon>
        <taxon>Triatoma</taxon>
    </lineage>
</organism>
<dbReference type="AlphaFoldDB" id="A0A170U8F2"/>
<protein>
    <recommendedName>
        <fullName evidence="1">KATNIP domain-containing protein</fullName>
    </recommendedName>
</protein>
<dbReference type="PANTHER" id="PTHR21534">
    <property type="entry name" value="KATANIN-INTERACTING PROTEIN"/>
    <property type="match status" value="1"/>
</dbReference>